<sequence>MDNPAVDEFPAGMRVLVVDDDPICLMILERMLRQCSYQVTTCGRATKALELLREVKDKFDLVISDVYMPDMDGFKLLELVGLEMDLPVIMMSSDGETSAVMKGITHGACDYLLKPVRLEELRNIWQHVVRKKRNEAKDVEHSMSHEDAERHKRGGGGDDADYTSSATDTTDGNCKLTKRKKEFKEEDDDNDLENDDPSTLKKPRVVWSVELHQQFVSAVNQLGIDKAVPKKILELMSVHGLTRENVASHLQKYRLYLRRLSGVTSQQNGMNITFGGSETFGNLSSLDGISDLRTLAASGQLSPQTLAALHANMISRVGMPNGMGLPSSLDPSVLAHTLQNVPLPRPQMDGALLANQSGMAQSMPGPPVLDVDPHLQPHHLSAMGQLSQLDDMPGLRALQHQLAGACASNSNGIGLNNPLGGSSGNLVASSNNESLMMQLLQQRVQQQQQGGGLSVNVPQPSAVLGSPRLLSTDMNLGQAGSLTNMGRGPSSSSLRMPGGASVPHSLGSLFRPTGSGVQARNPVGSSGGSFSGSTTVLSPRSGGVPGCPPATDDMARSQHSMRTSLNPLGQATRGHEQVLSQSSRPTWLGSQGGMISGEHGQSIESGLSQFPSQSQTHASGFAGNVRQQSQPEYTSRGMNFPVRLGLDVRPLFDGSSQSHSEQQPTTDIEQKLPKDKRASDNVVITKLVDGGMVSHDQSEDLLNFFFKQSHEGMSFPDSELASDGYTMDNFYVK</sequence>
<dbReference type="Pfam" id="PF00072">
    <property type="entry name" value="Response_reg"/>
    <property type="match status" value="1"/>
</dbReference>
<feature type="domain" description="HTH myb-type" evidence="12">
    <location>
        <begin position="201"/>
        <end position="258"/>
    </location>
</feature>
<dbReference type="Gene3D" id="3.40.50.2300">
    <property type="match status" value="1"/>
</dbReference>
<dbReference type="PROSITE" id="PS51294">
    <property type="entry name" value="HTH_MYB"/>
    <property type="match status" value="1"/>
</dbReference>
<dbReference type="InterPro" id="IPR009057">
    <property type="entry name" value="Homeodomain-like_sf"/>
</dbReference>
<dbReference type="InterPro" id="IPR006447">
    <property type="entry name" value="Myb_dom_plants"/>
</dbReference>
<dbReference type="SUPFAM" id="SSF46689">
    <property type="entry name" value="Homeodomain-like"/>
    <property type="match status" value="1"/>
</dbReference>
<feature type="compositionally biased region" description="Low complexity" evidence="10">
    <location>
        <begin position="162"/>
        <end position="171"/>
    </location>
</feature>
<evidence type="ECO:0000259" key="11">
    <source>
        <dbReference type="PROSITE" id="PS50110"/>
    </source>
</evidence>
<feature type="domain" description="Response regulatory" evidence="11">
    <location>
        <begin position="14"/>
        <end position="129"/>
    </location>
</feature>
<dbReference type="InterPro" id="IPR017930">
    <property type="entry name" value="Myb_dom"/>
</dbReference>
<dbReference type="Gene3D" id="1.10.10.60">
    <property type="entry name" value="Homeodomain-like"/>
    <property type="match status" value="1"/>
</dbReference>
<evidence type="ECO:0000256" key="6">
    <source>
        <dbReference type="ARBA" id="ARBA00023159"/>
    </source>
</evidence>
<dbReference type="Pfam" id="PF00249">
    <property type="entry name" value="Myb_DNA-binding"/>
    <property type="match status" value="1"/>
</dbReference>
<feature type="compositionally biased region" description="Basic and acidic residues" evidence="10">
    <location>
        <begin position="135"/>
        <end position="150"/>
    </location>
</feature>
<evidence type="ECO:0000256" key="8">
    <source>
        <dbReference type="ARBA" id="ARBA00023242"/>
    </source>
</evidence>
<evidence type="ECO:0000256" key="2">
    <source>
        <dbReference type="ARBA" id="ARBA00022553"/>
    </source>
</evidence>
<evidence type="ECO:0000313" key="14">
    <source>
        <dbReference type="Proteomes" id="UP001497512"/>
    </source>
</evidence>
<keyword evidence="14" id="KW-1185">Reference proteome</keyword>
<accession>A0ABP0TTM4</accession>
<dbReference type="NCBIfam" id="TIGR01557">
    <property type="entry name" value="myb_SHAQKYF"/>
    <property type="match status" value="1"/>
</dbReference>
<dbReference type="EMBL" id="OZ019906">
    <property type="protein sequence ID" value="CAK9204302.1"/>
    <property type="molecule type" value="Genomic_DNA"/>
</dbReference>
<dbReference type="SMART" id="SM00448">
    <property type="entry name" value="REC"/>
    <property type="match status" value="1"/>
</dbReference>
<feature type="region of interest" description="Disordered" evidence="10">
    <location>
        <begin position="135"/>
        <end position="173"/>
    </location>
</feature>
<evidence type="ECO:0000256" key="7">
    <source>
        <dbReference type="ARBA" id="ARBA00023163"/>
    </source>
</evidence>
<keyword evidence="4" id="KW-0805">Transcription regulation</keyword>
<gene>
    <name evidence="13" type="ORF">CSSPTR1EN2_LOCUS7318</name>
</gene>
<keyword evidence="5" id="KW-0238">DNA-binding</keyword>
<organism evidence="13 14">
    <name type="scientific">Sphagnum troendelagicum</name>
    <dbReference type="NCBI Taxonomy" id="128251"/>
    <lineage>
        <taxon>Eukaryota</taxon>
        <taxon>Viridiplantae</taxon>
        <taxon>Streptophyta</taxon>
        <taxon>Embryophyta</taxon>
        <taxon>Bryophyta</taxon>
        <taxon>Sphagnophytina</taxon>
        <taxon>Sphagnopsida</taxon>
        <taxon>Sphagnales</taxon>
        <taxon>Sphagnaceae</taxon>
        <taxon>Sphagnum</taxon>
    </lineage>
</organism>
<feature type="compositionally biased region" description="Polar residues" evidence="10">
    <location>
        <begin position="602"/>
        <end position="618"/>
    </location>
</feature>
<feature type="compositionally biased region" description="Polar residues" evidence="10">
    <location>
        <begin position="654"/>
        <end position="667"/>
    </location>
</feature>
<dbReference type="InterPro" id="IPR017053">
    <property type="entry name" value="Response_reg_B-typ_pln"/>
</dbReference>
<evidence type="ECO:0000256" key="1">
    <source>
        <dbReference type="ARBA" id="ARBA00004123"/>
    </source>
</evidence>
<keyword evidence="7" id="KW-0804">Transcription</keyword>
<evidence type="ECO:0000256" key="5">
    <source>
        <dbReference type="ARBA" id="ARBA00023125"/>
    </source>
</evidence>
<evidence type="ECO:0000256" key="4">
    <source>
        <dbReference type="ARBA" id="ARBA00023015"/>
    </source>
</evidence>
<feature type="compositionally biased region" description="Polar residues" evidence="10">
    <location>
        <begin position="625"/>
        <end position="637"/>
    </location>
</feature>
<dbReference type="InterPro" id="IPR045279">
    <property type="entry name" value="ARR-like"/>
</dbReference>
<dbReference type="CDD" id="cd17584">
    <property type="entry name" value="REC_typeB_ARR-like"/>
    <property type="match status" value="1"/>
</dbReference>
<feature type="compositionally biased region" description="Polar residues" evidence="10">
    <location>
        <begin position="477"/>
        <end position="494"/>
    </location>
</feature>
<evidence type="ECO:0000313" key="13">
    <source>
        <dbReference type="EMBL" id="CAK9204302.1"/>
    </source>
</evidence>
<dbReference type="InterPro" id="IPR011006">
    <property type="entry name" value="CheY-like_superfamily"/>
</dbReference>
<keyword evidence="2 9" id="KW-0597">Phosphoprotein</keyword>
<dbReference type="PANTHER" id="PTHR43874">
    <property type="entry name" value="TWO-COMPONENT RESPONSE REGULATOR"/>
    <property type="match status" value="1"/>
</dbReference>
<proteinExistence type="predicted"/>
<keyword evidence="3" id="KW-0902">Two-component regulatory system</keyword>
<name>A0ABP0TTM4_9BRYO</name>
<dbReference type="Proteomes" id="UP001497512">
    <property type="component" value="Chromosome 14"/>
</dbReference>
<dbReference type="PROSITE" id="PS50110">
    <property type="entry name" value="RESPONSE_REGULATORY"/>
    <property type="match status" value="1"/>
</dbReference>
<dbReference type="InterPro" id="IPR001005">
    <property type="entry name" value="SANT/Myb"/>
</dbReference>
<evidence type="ECO:0008006" key="15">
    <source>
        <dbReference type="Google" id="ProtNLM"/>
    </source>
</evidence>
<dbReference type="InterPro" id="IPR001789">
    <property type="entry name" value="Sig_transdc_resp-reg_receiver"/>
</dbReference>
<protein>
    <recommendedName>
        <fullName evidence="15">Two-component response regulator</fullName>
    </recommendedName>
</protein>
<feature type="compositionally biased region" description="Polar residues" evidence="10">
    <location>
        <begin position="557"/>
        <end position="569"/>
    </location>
</feature>
<evidence type="ECO:0000256" key="9">
    <source>
        <dbReference type="PROSITE-ProRule" id="PRU00169"/>
    </source>
</evidence>
<keyword evidence="6" id="KW-0010">Activator</keyword>
<dbReference type="PANTHER" id="PTHR43874:SF7">
    <property type="entry name" value="TWO-COMPONENT RESPONSE REGULATOR ARR10"/>
    <property type="match status" value="1"/>
</dbReference>
<dbReference type="PIRSF" id="PIRSF036392">
    <property type="entry name" value="RR_ARR_type-B"/>
    <property type="match status" value="1"/>
</dbReference>
<evidence type="ECO:0000256" key="3">
    <source>
        <dbReference type="ARBA" id="ARBA00023012"/>
    </source>
</evidence>
<reference evidence="13" key="1">
    <citation type="submission" date="2024-02" db="EMBL/GenBank/DDBJ databases">
        <authorList>
            <consortium name="ELIXIR-Norway"/>
            <consortium name="Elixir Norway"/>
        </authorList>
    </citation>
    <scope>NUCLEOTIDE SEQUENCE</scope>
</reference>
<feature type="region of interest" description="Disordered" evidence="10">
    <location>
        <begin position="477"/>
        <end position="676"/>
    </location>
</feature>
<keyword evidence="8" id="KW-0539">Nucleus</keyword>
<feature type="modified residue" description="4-aspartylphosphate" evidence="9">
    <location>
        <position position="65"/>
    </location>
</feature>
<feature type="compositionally biased region" description="Polar residues" evidence="10">
    <location>
        <begin position="578"/>
        <end position="589"/>
    </location>
</feature>
<evidence type="ECO:0000256" key="10">
    <source>
        <dbReference type="SAM" id="MobiDB-lite"/>
    </source>
</evidence>
<dbReference type="SUPFAM" id="SSF52172">
    <property type="entry name" value="CheY-like"/>
    <property type="match status" value="1"/>
</dbReference>
<comment type="subcellular location">
    <subcellularLocation>
        <location evidence="1">Nucleus</location>
    </subcellularLocation>
</comment>
<evidence type="ECO:0000259" key="12">
    <source>
        <dbReference type="PROSITE" id="PS51294"/>
    </source>
</evidence>